<dbReference type="InterPro" id="IPR003779">
    <property type="entry name" value="CMD-like"/>
</dbReference>
<feature type="domain" description="Carboxymuconolactone decarboxylase-like" evidence="1">
    <location>
        <begin position="40"/>
        <end position="118"/>
    </location>
</feature>
<gene>
    <name evidence="2" type="ORF">I7412_26935</name>
</gene>
<proteinExistence type="predicted"/>
<dbReference type="EMBL" id="JAEACQ010000254">
    <property type="protein sequence ID" value="MBL7630729.1"/>
    <property type="molecule type" value="Genomic_DNA"/>
</dbReference>
<dbReference type="AlphaFoldDB" id="A0A937RNX0"/>
<dbReference type="Gene3D" id="1.20.1290.10">
    <property type="entry name" value="AhpD-like"/>
    <property type="match status" value="1"/>
</dbReference>
<evidence type="ECO:0000313" key="3">
    <source>
        <dbReference type="Proteomes" id="UP000604475"/>
    </source>
</evidence>
<dbReference type="PANTHER" id="PTHR35446:SF3">
    <property type="entry name" value="CMD DOMAIN-CONTAINING PROTEIN"/>
    <property type="match status" value="1"/>
</dbReference>
<organism evidence="2 3">
    <name type="scientific">Frankia nepalensis</name>
    <dbReference type="NCBI Taxonomy" id="1836974"/>
    <lineage>
        <taxon>Bacteria</taxon>
        <taxon>Bacillati</taxon>
        <taxon>Actinomycetota</taxon>
        <taxon>Actinomycetes</taxon>
        <taxon>Frankiales</taxon>
        <taxon>Frankiaceae</taxon>
        <taxon>Frankia</taxon>
    </lineage>
</organism>
<dbReference type="InterPro" id="IPR029032">
    <property type="entry name" value="AhpD-like"/>
</dbReference>
<dbReference type="Pfam" id="PF02627">
    <property type="entry name" value="CMD"/>
    <property type="match status" value="1"/>
</dbReference>
<reference evidence="2" key="1">
    <citation type="submission" date="2020-12" db="EMBL/GenBank/DDBJ databases">
        <title>Genomic characterization of non-nitrogen-fixing Frankia strains.</title>
        <authorList>
            <person name="Carlos-Shanley C."/>
            <person name="Guerra T."/>
            <person name="Hahn D."/>
        </authorList>
    </citation>
    <scope>NUCLEOTIDE SEQUENCE</scope>
    <source>
        <strain evidence="2">CN6</strain>
    </source>
</reference>
<protein>
    <submittedName>
        <fullName evidence="2">Carboxymuconolactone decarboxylase family protein</fullName>
    </submittedName>
</protein>
<accession>A0A937RNX0</accession>
<keyword evidence="3" id="KW-1185">Reference proteome</keyword>
<dbReference type="RefSeq" id="WP_203003134.1">
    <property type="nucleotide sequence ID" value="NZ_JADWYU010000145.1"/>
</dbReference>
<dbReference type="Proteomes" id="UP000604475">
    <property type="component" value="Unassembled WGS sequence"/>
</dbReference>
<dbReference type="GO" id="GO:0051920">
    <property type="term" value="F:peroxiredoxin activity"/>
    <property type="evidence" value="ECO:0007669"/>
    <property type="project" value="InterPro"/>
</dbReference>
<evidence type="ECO:0000313" key="2">
    <source>
        <dbReference type="EMBL" id="MBL7630729.1"/>
    </source>
</evidence>
<sequence length="180" mass="18378">MKLTVHTAESAPAEAAALLRGIADDLGVVPNLAAAMATSPALLAGFDGLRRALGTARLPRQEREVAGLAVGVAVDNAYGVAFHSTMLDQLGVGASDVDAMRAGREPAQPRAAAVYALARSLALGRGKVDDAVLDRAAAAGLDDTQILDVVLECALASLVGLVDNLADRVELDGFLLARAL</sequence>
<dbReference type="SUPFAM" id="SSF69118">
    <property type="entry name" value="AhpD-like"/>
    <property type="match status" value="1"/>
</dbReference>
<evidence type="ECO:0000259" key="1">
    <source>
        <dbReference type="Pfam" id="PF02627"/>
    </source>
</evidence>
<name>A0A937RNX0_9ACTN</name>
<dbReference type="PANTHER" id="PTHR35446">
    <property type="entry name" value="SI:CH211-175M2.5"/>
    <property type="match status" value="1"/>
</dbReference>
<comment type="caution">
    <text evidence="2">The sequence shown here is derived from an EMBL/GenBank/DDBJ whole genome shotgun (WGS) entry which is preliminary data.</text>
</comment>